<feature type="compositionally biased region" description="Basic and acidic residues" evidence="1">
    <location>
        <begin position="76"/>
        <end position="95"/>
    </location>
</feature>
<evidence type="ECO:0000256" key="1">
    <source>
        <dbReference type="SAM" id="MobiDB-lite"/>
    </source>
</evidence>
<name>A0A5B8Z3V9_CYTDA</name>
<dbReference type="STRING" id="1742359.GCA_001439625_00444"/>
<dbReference type="EMBL" id="CP042593">
    <property type="protein sequence ID" value="QED47568.1"/>
    <property type="molecule type" value="Genomic_DNA"/>
</dbReference>
<dbReference type="Proteomes" id="UP000321555">
    <property type="component" value="Chromosome"/>
</dbReference>
<protein>
    <recommendedName>
        <fullName evidence="4">RNA polymerase subunit sigma</fullName>
    </recommendedName>
</protein>
<dbReference type="KEGG" id="bda:FSZ17_10020"/>
<feature type="region of interest" description="Disordered" evidence="1">
    <location>
        <begin position="43"/>
        <end position="105"/>
    </location>
</feature>
<dbReference type="AlphaFoldDB" id="A0A5B8Z3V9"/>
<feature type="compositionally biased region" description="Polar residues" evidence="1">
    <location>
        <begin position="61"/>
        <end position="75"/>
    </location>
</feature>
<evidence type="ECO:0000313" key="3">
    <source>
        <dbReference type="Proteomes" id="UP000321555"/>
    </source>
</evidence>
<reference evidence="3" key="1">
    <citation type="submission" date="2019-08" db="EMBL/GenBank/DDBJ databases">
        <authorList>
            <person name="Zheng X."/>
        </authorList>
    </citation>
    <scope>NUCLEOTIDE SEQUENCE [LARGE SCALE GENOMIC DNA]</scope>
    <source>
        <strain evidence="3">FJAT-25496</strain>
    </source>
</reference>
<evidence type="ECO:0000313" key="2">
    <source>
        <dbReference type="EMBL" id="QED47568.1"/>
    </source>
</evidence>
<gene>
    <name evidence="2" type="ORF">FSZ17_10020</name>
</gene>
<dbReference type="OrthoDB" id="2476294at2"/>
<keyword evidence="3" id="KW-1185">Reference proteome</keyword>
<proteinExistence type="predicted"/>
<evidence type="ECO:0008006" key="4">
    <source>
        <dbReference type="Google" id="ProtNLM"/>
    </source>
</evidence>
<accession>A0A5B8Z3V9</accession>
<sequence>MSLKSIEMQVALPRTVEVGKIQEQMQQRGQNMNDLAAERIQKEEIQNRNTVTKQEQKAKLNLSNDNRQNNENSGENDNHQENKNKTNKKTKETHPYKGNVIDYSG</sequence>
<organism evidence="2 3">
    <name type="scientific">Cytobacillus dafuensis</name>
    <name type="common">Bacillus dafuensis</name>
    <dbReference type="NCBI Taxonomy" id="1742359"/>
    <lineage>
        <taxon>Bacteria</taxon>
        <taxon>Bacillati</taxon>
        <taxon>Bacillota</taxon>
        <taxon>Bacilli</taxon>
        <taxon>Bacillales</taxon>
        <taxon>Bacillaceae</taxon>
        <taxon>Cytobacillus</taxon>
    </lineage>
</organism>